<dbReference type="RefSeq" id="WP_151156796.1">
    <property type="nucleotide sequence ID" value="NZ_VZRA01000002.1"/>
</dbReference>
<dbReference type="Pfam" id="PF17957">
    <property type="entry name" value="Big_7"/>
    <property type="match status" value="1"/>
</dbReference>
<evidence type="ECO:0000259" key="3">
    <source>
        <dbReference type="PROSITE" id="PS50853"/>
    </source>
</evidence>
<reference evidence="4 5" key="1">
    <citation type="journal article" date="2020" name="Microorganisms">
        <title>Description of Three Novel Members in the Family Geobacteraceae, Oryzomonas japonicum gen. nov., sp. nov., Oryzomonas sagensis sp. nov., and Oryzomonas ruber sp. nov.</title>
        <authorList>
            <person name="Xu Z."/>
            <person name="Masuda Y."/>
            <person name="Hayakawa C."/>
            <person name="Ushijima N."/>
            <person name="Kawano K."/>
            <person name="Shiratori Y."/>
            <person name="Senoo K."/>
            <person name="Itoh H."/>
        </authorList>
    </citation>
    <scope>NUCLEOTIDE SEQUENCE [LARGE SCALE GENOMIC DNA]</scope>
    <source>
        <strain evidence="4 5">Red100</strain>
    </source>
</reference>
<dbReference type="SUPFAM" id="SSF69318">
    <property type="entry name" value="Integrin alpha N-terminal domain"/>
    <property type="match status" value="1"/>
</dbReference>
<dbReference type="Gene3D" id="2.60.40.420">
    <property type="entry name" value="Cupredoxins - blue copper proteins"/>
    <property type="match status" value="3"/>
</dbReference>
<evidence type="ECO:0000313" key="4">
    <source>
        <dbReference type="EMBL" id="KAB0670435.1"/>
    </source>
</evidence>
<feature type="signal peptide" evidence="2">
    <location>
        <begin position="1"/>
        <end position="27"/>
    </location>
</feature>
<proteinExistence type="predicted"/>
<name>A0ABQ6TPU4_9BACT</name>
<dbReference type="InterPro" id="IPR008972">
    <property type="entry name" value="Cupredoxin"/>
</dbReference>
<protein>
    <recommendedName>
        <fullName evidence="3">Fibronectin type-III domain-containing protein</fullName>
    </recommendedName>
</protein>
<gene>
    <name evidence="4" type="ORF">F6V30_09815</name>
</gene>
<feature type="region of interest" description="Disordered" evidence="1">
    <location>
        <begin position="703"/>
        <end position="728"/>
    </location>
</feature>
<accession>A0ABQ6TPU4</accession>
<dbReference type="Gene3D" id="2.60.40.10">
    <property type="entry name" value="Immunoglobulins"/>
    <property type="match status" value="2"/>
</dbReference>
<keyword evidence="5" id="KW-1185">Reference proteome</keyword>
<dbReference type="InterPro" id="IPR045087">
    <property type="entry name" value="Cu-oxidase_fam"/>
</dbReference>
<dbReference type="PROSITE" id="PS50853">
    <property type="entry name" value="FN3"/>
    <property type="match status" value="1"/>
</dbReference>
<comment type="caution">
    <text evidence="4">The sequence shown here is derived from an EMBL/GenBank/DDBJ whole genome shotgun (WGS) entry which is preliminary data.</text>
</comment>
<dbReference type="SUPFAM" id="SSF49265">
    <property type="entry name" value="Fibronectin type III"/>
    <property type="match status" value="1"/>
</dbReference>
<evidence type="ECO:0000313" key="5">
    <source>
        <dbReference type="Proteomes" id="UP000798046"/>
    </source>
</evidence>
<dbReference type="Proteomes" id="UP000798046">
    <property type="component" value="Unassembled WGS sequence"/>
</dbReference>
<dbReference type="InterPro" id="IPR028994">
    <property type="entry name" value="Integrin_alpha_N"/>
</dbReference>
<evidence type="ECO:0000256" key="1">
    <source>
        <dbReference type="SAM" id="MobiDB-lite"/>
    </source>
</evidence>
<feature type="domain" description="Fibronectin type-III" evidence="3">
    <location>
        <begin position="1164"/>
        <end position="1260"/>
    </location>
</feature>
<dbReference type="InterPro" id="IPR036116">
    <property type="entry name" value="FN3_sf"/>
</dbReference>
<sequence length="1597" mass="167439">MNKRCCSLLWQKLVLVVTMLAAPMAVAAAPLPGPIPNAPANPLYPPGIGWNPVVDYTKPNFAYSPNIRKFVDSLPGLGATNANNLGQYIPLAVPDTTTFAGNGTSANPASDYYEIEVGQFNKQMHSDLPATGATLRGYAQINGPAGAPNGIQQYLGPAIIAKSYDPTKPAGVNGNGKPVRLKFHNNLPAGSLLPLPVDTTIMGAGTGPNGGIEMYSQNRADLHLHGGATPWISDGTPHQWITPAGEITSYPKGASFQNVPDMVNGSVVNGTAVPCKGGTTCFSPIGNDGIGTYYYTNEQSARLMFYHDHAYGITRLNVYAGMAAPYLLYDQYEEDMISGTNVYGMNPTNAKLLPDQSGVLQGPAPGAPVAGGGAYHYGIPLVIQDKFFVNDATTLSAAATAAWATLPAGKYVHTDYTLNTDPLWAYYVNTTGGNLWMPHEYMPIENPFDPTGNTPNGRWDYAPFMIPPALPLNLTLPSPTLIPETFADTMVVNGTAFPYVTLPPDALRFRILNACNDRALNLQLYYAKDRVTGAICKTGNTFTAANCTEVSMVPAAPNATYPTWPIDGRDGGVPDPTTQGPPWIQIGNEGGLLAQVAMLPQQPVDFEYNRQSIPLAGVTSKTLFILPAVRADVIVDLSKFSNGDVVMLYNDAPAPMPNFWPLNDFYSDDPDQRGVGAAPTTPPGFGPNTRTVMQIRIAGTKSSSMDFSSSAKPGFNRNSPVTGTLPAIETPATDGPSLKALKAALPQVFAASQPPPIVPQLAYNAAFPSGPHFKTGTTDNYVMGYQTTLNISGTAKALSRIKTTAPGANYATAPSVVIVGGGGTGATATAGLNPIGAITLLTTGSGYTTVPTVTLGAPTAGGVQATAVATISGGAVNAITIDEPGSNYTNTVTAPTCTVSAPPAPGVAATCSVMIPTLNTVGSITITNPGSGYTSQPEVFLVPPAGSNASGATAVALLTGDLAMTGKNLTEGFDVDYGRMDIRLGSTPNPLTPSVGAGFVLGLARYIDPPTEIMNDGETIIWRLSHLGVDSHAMHFHLFNMQVVNRVDWTNVLKPPYPEEIGWKETIRTNPMEDLIVAIRPTSQILPFPIPNSSRVLDPTTPANSTTNFYPVLPPPGVAAVAQQSNVVTNFGWEYVWHCHLLGHEENDMMRPLVLTVAGVAPLAPGRPTAAATIGQVVVTWTANAASTATNAPTGYLVQRATGATSTTYTTIATIYDKTVLTYTDTTVASATTYRYRILAFNDIGNSPASAVRNVTTPTWTAPTVAIATPLAGAAYVAPATIPLTATATAGGTATVLRVEYYNGPSLIGSATVSPYTFNFSGVNAGTLSLTAKVYNSLGATAVSAPVAVTVTPPAAPIVATKIGVFRSTTDEWYLDSNGNGAWDSGIDATHSFGIAGDVPVFGDWNNNGKTKIGVFRAGQFLLNVSGTGTWTPPTDVIYNFGLPGDIPVAGDWNGNGTTKVGVFRNGQWFLDMNGNGVFDPGIDAVYNFGMAGDIPVTGDWDGTGKTKIGVFRNGQFFLNVSGTGTWTPPTDVIYNFGLSGDTPVTGDWNGTGKTKVGVFRAGQFFLNVSGTGTWTPPTDVIYNFGIAGDTPVAGKW</sequence>
<feature type="chain" id="PRO_5045635084" description="Fibronectin type-III domain-containing protein" evidence="2">
    <location>
        <begin position="28"/>
        <end position="1597"/>
    </location>
</feature>
<organism evidence="4 5">
    <name type="scientific">Oryzomonas sagensis</name>
    <dbReference type="NCBI Taxonomy" id="2603857"/>
    <lineage>
        <taxon>Bacteria</taxon>
        <taxon>Pseudomonadati</taxon>
        <taxon>Thermodesulfobacteriota</taxon>
        <taxon>Desulfuromonadia</taxon>
        <taxon>Geobacterales</taxon>
        <taxon>Geobacteraceae</taxon>
        <taxon>Oryzomonas</taxon>
    </lineage>
</organism>
<dbReference type="InterPro" id="IPR003961">
    <property type="entry name" value="FN3_dom"/>
</dbReference>
<dbReference type="InterPro" id="IPR013783">
    <property type="entry name" value="Ig-like_fold"/>
</dbReference>
<dbReference type="PANTHER" id="PTHR48267">
    <property type="entry name" value="CUPREDOXIN SUPERFAMILY PROTEIN"/>
    <property type="match status" value="1"/>
</dbReference>
<dbReference type="CDD" id="cd13844">
    <property type="entry name" value="CuRO_1_BOD_CotA_like"/>
    <property type="match status" value="1"/>
</dbReference>
<evidence type="ECO:0000256" key="2">
    <source>
        <dbReference type="SAM" id="SignalP"/>
    </source>
</evidence>
<dbReference type="PANTHER" id="PTHR48267:SF1">
    <property type="entry name" value="BILIRUBIN OXIDASE"/>
    <property type="match status" value="1"/>
</dbReference>
<dbReference type="SUPFAM" id="SSF49503">
    <property type="entry name" value="Cupredoxins"/>
    <property type="match status" value="3"/>
</dbReference>
<dbReference type="EMBL" id="VZRA01000002">
    <property type="protein sequence ID" value="KAB0670435.1"/>
    <property type="molecule type" value="Genomic_DNA"/>
</dbReference>
<keyword evidence="2" id="KW-0732">Signal</keyword>